<dbReference type="PANTHER" id="PTHR43132:SF2">
    <property type="entry name" value="ARSENICAL RESISTANCE OPERON REPRESSOR ARSR-RELATED"/>
    <property type="match status" value="1"/>
</dbReference>
<protein>
    <submittedName>
        <fullName evidence="5">Metalloregulator ArsR/SmtB family transcription factor</fullName>
    </submittedName>
</protein>
<name>A0ABS7EEY6_9GAMM</name>
<dbReference type="InterPro" id="IPR051011">
    <property type="entry name" value="Metal_resp_trans_reg"/>
</dbReference>
<evidence type="ECO:0000313" key="6">
    <source>
        <dbReference type="Proteomes" id="UP001166251"/>
    </source>
</evidence>
<dbReference type="InterPro" id="IPR011991">
    <property type="entry name" value="ArsR-like_HTH"/>
</dbReference>
<dbReference type="Gene3D" id="1.10.10.10">
    <property type="entry name" value="Winged helix-like DNA-binding domain superfamily/Winged helix DNA-binding domain"/>
    <property type="match status" value="1"/>
</dbReference>
<sequence length="96" mass="10524">MNTYAAAKLLKELGHPLRLDIVKYLLQNQQGVAVGTLAKQFKVADSSLSHHISVLVTAGLLTQRREGRQLFCWPNRPTLDALAQFVSADLASPSKP</sequence>
<dbReference type="PANTHER" id="PTHR43132">
    <property type="entry name" value="ARSENICAL RESISTANCE OPERON REPRESSOR ARSR-RELATED"/>
    <property type="match status" value="1"/>
</dbReference>
<keyword evidence="3" id="KW-0804">Transcription</keyword>
<dbReference type="EMBL" id="JAHZSS010000007">
    <property type="protein sequence ID" value="MBW8190902.1"/>
    <property type="molecule type" value="Genomic_DNA"/>
</dbReference>
<evidence type="ECO:0000313" key="5">
    <source>
        <dbReference type="EMBL" id="MBW8190902.1"/>
    </source>
</evidence>
<dbReference type="SUPFAM" id="SSF46785">
    <property type="entry name" value="Winged helix' DNA-binding domain"/>
    <property type="match status" value="1"/>
</dbReference>
<dbReference type="InterPro" id="IPR036390">
    <property type="entry name" value="WH_DNA-bd_sf"/>
</dbReference>
<dbReference type="InterPro" id="IPR001845">
    <property type="entry name" value="HTH_ArsR_DNA-bd_dom"/>
</dbReference>
<feature type="domain" description="HTH arsR-type" evidence="4">
    <location>
        <begin position="1"/>
        <end position="94"/>
    </location>
</feature>
<evidence type="ECO:0000256" key="1">
    <source>
        <dbReference type="ARBA" id="ARBA00023015"/>
    </source>
</evidence>
<evidence type="ECO:0000256" key="3">
    <source>
        <dbReference type="ARBA" id="ARBA00023163"/>
    </source>
</evidence>
<evidence type="ECO:0000259" key="4">
    <source>
        <dbReference type="PROSITE" id="PS50987"/>
    </source>
</evidence>
<gene>
    <name evidence="5" type="ORF">K0504_07625</name>
</gene>
<evidence type="ECO:0000256" key="2">
    <source>
        <dbReference type="ARBA" id="ARBA00023125"/>
    </source>
</evidence>
<dbReference type="InterPro" id="IPR036388">
    <property type="entry name" value="WH-like_DNA-bd_sf"/>
</dbReference>
<dbReference type="SMART" id="SM00418">
    <property type="entry name" value="HTH_ARSR"/>
    <property type="match status" value="1"/>
</dbReference>
<dbReference type="Proteomes" id="UP001166251">
    <property type="component" value="Unassembled WGS sequence"/>
</dbReference>
<organism evidence="5 6">
    <name type="scientific">Neiella holothuriorum</name>
    <dbReference type="NCBI Taxonomy" id="2870530"/>
    <lineage>
        <taxon>Bacteria</taxon>
        <taxon>Pseudomonadati</taxon>
        <taxon>Pseudomonadota</taxon>
        <taxon>Gammaproteobacteria</taxon>
        <taxon>Alteromonadales</taxon>
        <taxon>Echinimonadaceae</taxon>
        <taxon>Neiella</taxon>
    </lineage>
</organism>
<dbReference type="PROSITE" id="PS50987">
    <property type="entry name" value="HTH_ARSR_2"/>
    <property type="match status" value="1"/>
</dbReference>
<accession>A0ABS7EEY6</accession>
<comment type="caution">
    <text evidence="5">The sequence shown here is derived from an EMBL/GenBank/DDBJ whole genome shotgun (WGS) entry which is preliminary data.</text>
</comment>
<proteinExistence type="predicted"/>
<dbReference type="NCBIfam" id="NF033788">
    <property type="entry name" value="HTH_metalloreg"/>
    <property type="match status" value="1"/>
</dbReference>
<dbReference type="PRINTS" id="PR00778">
    <property type="entry name" value="HTHARSR"/>
</dbReference>
<dbReference type="CDD" id="cd00090">
    <property type="entry name" value="HTH_ARSR"/>
    <property type="match status" value="1"/>
</dbReference>
<dbReference type="RefSeq" id="WP_220103589.1">
    <property type="nucleotide sequence ID" value="NZ_JAHZSS010000007.1"/>
</dbReference>
<keyword evidence="6" id="KW-1185">Reference proteome</keyword>
<dbReference type="Pfam" id="PF12840">
    <property type="entry name" value="HTH_20"/>
    <property type="match status" value="1"/>
</dbReference>
<keyword evidence="1" id="KW-0805">Transcription regulation</keyword>
<reference evidence="5" key="1">
    <citation type="submission" date="2021-07" db="EMBL/GenBank/DDBJ databases">
        <title>Neiella marina sp. nov., isolated from the intestinal content of sea cucumber Apostichopus japonicus.</title>
        <authorList>
            <person name="Bai X."/>
        </authorList>
    </citation>
    <scope>NUCLEOTIDE SEQUENCE</scope>
    <source>
        <strain evidence="5">126</strain>
    </source>
</reference>
<keyword evidence="2" id="KW-0238">DNA-binding</keyword>